<dbReference type="PANTHER" id="PTHR47074:SF11">
    <property type="entry name" value="REVERSE TRANSCRIPTASE-LIKE PROTEIN"/>
    <property type="match status" value="1"/>
</dbReference>
<dbReference type="InterPro" id="IPR036397">
    <property type="entry name" value="RNaseH_sf"/>
</dbReference>
<dbReference type="InterPro" id="IPR012337">
    <property type="entry name" value="RNaseH-like_sf"/>
</dbReference>
<dbReference type="SUPFAM" id="SSF53098">
    <property type="entry name" value="Ribonuclease H-like"/>
    <property type="match status" value="1"/>
</dbReference>
<dbReference type="InterPro" id="IPR044730">
    <property type="entry name" value="RNase_H-like_dom_plant"/>
</dbReference>
<reference evidence="2 3" key="1">
    <citation type="journal article" date="2021" name="Comput. Struct. Biotechnol. J.">
        <title>De novo genome assembly of the potent medicinal plant Rehmannia glutinosa using nanopore technology.</title>
        <authorList>
            <person name="Ma L."/>
            <person name="Dong C."/>
            <person name="Song C."/>
            <person name="Wang X."/>
            <person name="Zheng X."/>
            <person name="Niu Y."/>
            <person name="Chen S."/>
            <person name="Feng W."/>
        </authorList>
    </citation>
    <scope>NUCLEOTIDE SEQUENCE [LARGE SCALE GENOMIC DNA]</scope>
    <source>
        <strain evidence="2">DH-2019</strain>
    </source>
</reference>
<dbReference type="InterPro" id="IPR002156">
    <property type="entry name" value="RNaseH_domain"/>
</dbReference>
<evidence type="ECO:0000313" key="2">
    <source>
        <dbReference type="EMBL" id="KAK6123170.1"/>
    </source>
</evidence>
<dbReference type="Pfam" id="PF13456">
    <property type="entry name" value="RVT_3"/>
    <property type="match status" value="1"/>
</dbReference>
<comment type="caution">
    <text evidence="2">The sequence shown here is derived from an EMBL/GenBank/DDBJ whole genome shotgun (WGS) entry which is preliminary data.</text>
</comment>
<dbReference type="EMBL" id="JABTTQ020002594">
    <property type="protein sequence ID" value="KAK6123170.1"/>
    <property type="molecule type" value="Genomic_DNA"/>
</dbReference>
<dbReference type="CDD" id="cd06222">
    <property type="entry name" value="RNase_H_like"/>
    <property type="match status" value="1"/>
</dbReference>
<gene>
    <name evidence="2" type="ORF">DH2020_043072</name>
</gene>
<dbReference type="InterPro" id="IPR052929">
    <property type="entry name" value="RNase_H-like_EbsB-rel"/>
</dbReference>
<accession>A0ABR0UKN3</accession>
<dbReference type="Proteomes" id="UP001318860">
    <property type="component" value="Unassembled WGS sequence"/>
</dbReference>
<protein>
    <recommendedName>
        <fullName evidence="1">RNase H type-1 domain-containing protein</fullName>
    </recommendedName>
</protein>
<name>A0ABR0UKN3_REHGL</name>
<evidence type="ECO:0000259" key="1">
    <source>
        <dbReference type="Pfam" id="PF13456"/>
    </source>
</evidence>
<dbReference type="PANTHER" id="PTHR47074">
    <property type="entry name" value="BNAC02G40300D PROTEIN"/>
    <property type="match status" value="1"/>
</dbReference>
<keyword evidence="3" id="KW-1185">Reference proteome</keyword>
<dbReference type="Gene3D" id="3.30.420.10">
    <property type="entry name" value="Ribonuclease H-like superfamily/Ribonuclease H"/>
    <property type="match status" value="1"/>
</dbReference>
<sequence>MQTKVTQSSNEKIEKIWRKPPENMYRLDVDAYCNPLENRCATGGIVRHSDGNTVIAFGGRHEQFDEVVDGELAAIKEGLIQAKSCGIRPLIIFLDSLTAVQTVTTTQEDLSYRGLIIHDISRLITEVGATDIRHFRRVANNVAHRLANFASFSSTSFCWSNEDIPSWVTDITKISDKQSNGPKFVRQIPKKWPERNSFNFQRRNPQQNTKSLVRGRCSVLESKSITCDSDSVRLSMIPQLT</sequence>
<proteinExistence type="predicted"/>
<feature type="domain" description="RNase H type-1" evidence="1">
    <location>
        <begin position="29"/>
        <end position="150"/>
    </location>
</feature>
<organism evidence="2 3">
    <name type="scientific">Rehmannia glutinosa</name>
    <name type="common">Chinese foxglove</name>
    <dbReference type="NCBI Taxonomy" id="99300"/>
    <lineage>
        <taxon>Eukaryota</taxon>
        <taxon>Viridiplantae</taxon>
        <taxon>Streptophyta</taxon>
        <taxon>Embryophyta</taxon>
        <taxon>Tracheophyta</taxon>
        <taxon>Spermatophyta</taxon>
        <taxon>Magnoliopsida</taxon>
        <taxon>eudicotyledons</taxon>
        <taxon>Gunneridae</taxon>
        <taxon>Pentapetalae</taxon>
        <taxon>asterids</taxon>
        <taxon>lamiids</taxon>
        <taxon>Lamiales</taxon>
        <taxon>Orobanchaceae</taxon>
        <taxon>Rehmannieae</taxon>
        <taxon>Rehmannia</taxon>
    </lineage>
</organism>
<evidence type="ECO:0000313" key="3">
    <source>
        <dbReference type="Proteomes" id="UP001318860"/>
    </source>
</evidence>